<evidence type="ECO:0000256" key="1">
    <source>
        <dbReference type="SAM" id="MobiDB-lite"/>
    </source>
</evidence>
<reference evidence="2" key="1">
    <citation type="submission" date="2019-07" db="EMBL/GenBank/DDBJ databases">
        <authorList>
            <person name="Palmer J.M."/>
        </authorList>
    </citation>
    <scope>NUCLEOTIDE SEQUENCE</scope>
    <source>
        <strain evidence="2">PC9</strain>
    </source>
</reference>
<sequence length="156" mass="17447">MPLTKFVASILHKLNHWRSQARLALHAANADIILDENLPNPPSFEEHKHKDMEYIWDTTLRSCWPTNDAAKLQLVKKPQRATGQAPVEGTGGCGSKKRKSIDESDLESNDEDPKPKKVKSITSEALSHGPKERKSSKKMPSVATRRSTRLHMGSTN</sequence>
<proteinExistence type="predicted"/>
<dbReference type="EMBL" id="JACETU010000001">
    <property type="protein sequence ID" value="KAF7439773.1"/>
    <property type="molecule type" value="Genomic_DNA"/>
</dbReference>
<dbReference type="RefSeq" id="XP_036635617.1">
    <property type="nucleotide sequence ID" value="XM_036769772.1"/>
</dbReference>
<dbReference type="GeneID" id="59369950"/>
<gene>
    <name evidence="2" type="ORF">PC9H_000109</name>
</gene>
<accession>A0A8H7A198</accession>
<comment type="caution">
    <text evidence="2">The sequence shown here is derived from an EMBL/GenBank/DDBJ whole genome shotgun (WGS) entry which is preliminary data.</text>
</comment>
<organism evidence="2 3">
    <name type="scientific">Pleurotus ostreatus</name>
    <name type="common">Oyster mushroom</name>
    <name type="synonym">White-rot fungus</name>
    <dbReference type="NCBI Taxonomy" id="5322"/>
    <lineage>
        <taxon>Eukaryota</taxon>
        <taxon>Fungi</taxon>
        <taxon>Dikarya</taxon>
        <taxon>Basidiomycota</taxon>
        <taxon>Agaricomycotina</taxon>
        <taxon>Agaricomycetes</taxon>
        <taxon>Agaricomycetidae</taxon>
        <taxon>Agaricales</taxon>
        <taxon>Pleurotineae</taxon>
        <taxon>Pleurotaceae</taxon>
        <taxon>Pleurotus</taxon>
    </lineage>
</organism>
<dbReference type="Proteomes" id="UP000623687">
    <property type="component" value="Unassembled WGS sequence"/>
</dbReference>
<evidence type="ECO:0000313" key="3">
    <source>
        <dbReference type="Proteomes" id="UP000623687"/>
    </source>
</evidence>
<dbReference type="VEuPathDB" id="FungiDB:PC9H_000109"/>
<protein>
    <submittedName>
        <fullName evidence="2">Uncharacterized protein</fullName>
    </submittedName>
</protein>
<keyword evidence="3" id="KW-1185">Reference proteome</keyword>
<dbReference type="AlphaFoldDB" id="A0A8H7A198"/>
<evidence type="ECO:0000313" key="2">
    <source>
        <dbReference type="EMBL" id="KAF7439773.1"/>
    </source>
</evidence>
<name>A0A8H7A198_PLEOS</name>
<feature type="region of interest" description="Disordered" evidence="1">
    <location>
        <begin position="75"/>
        <end position="156"/>
    </location>
</feature>